<dbReference type="AlphaFoldDB" id="A0A0D3IYW2"/>
<keyword evidence="8" id="KW-1185">Reference proteome</keyword>
<organism evidence="7 8">
    <name type="scientific">Emiliania huxleyi (strain CCMP1516)</name>
    <dbReference type="NCBI Taxonomy" id="280463"/>
    <lineage>
        <taxon>Eukaryota</taxon>
        <taxon>Haptista</taxon>
        <taxon>Haptophyta</taxon>
        <taxon>Prymnesiophyceae</taxon>
        <taxon>Isochrysidales</taxon>
        <taxon>Noelaerhabdaceae</taxon>
        <taxon>Emiliania</taxon>
    </lineage>
</organism>
<evidence type="ECO:0000256" key="3">
    <source>
        <dbReference type="ARBA" id="ARBA00023110"/>
    </source>
</evidence>
<keyword evidence="3 5" id="KW-0697">Rotamase</keyword>
<dbReference type="KEGG" id="ehx:EMIHUDRAFT_76055"/>
<dbReference type="GeneID" id="17257511"/>
<dbReference type="InterPro" id="IPR001179">
    <property type="entry name" value="PPIase_FKBP_dom"/>
</dbReference>
<dbReference type="PANTHER" id="PTHR43811:SF19">
    <property type="entry name" value="39 KDA FK506-BINDING NUCLEAR PROTEIN"/>
    <property type="match status" value="1"/>
</dbReference>
<protein>
    <recommendedName>
        <fullName evidence="2 5">peptidylprolyl isomerase</fullName>
        <ecNumber evidence="2 5">5.2.1.8</ecNumber>
    </recommendedName>
</protein>
<proteinExistence type="predicted"/>
<dbReference type="SUPFAM" id="SSF54534">
    <property type="entry name" value="FKBP-like"/>
    <property type="match status" value="1"/>
</dbReference>
<evidence type="ECO:0000256" key="5">
    <source>
        <dbReference type="PROSITE-ProRule" id="PRU00277"/>
    </source>
</evidence>
<reference evidence="8" key="1">
    <citation type="journal article" date="2013" name="Nature">
        <title>Pan genome of the phytoplankton Emiliania underpins its global distribution.</title>
        <authorList>
            <person name="Read B.A."/>
            <person name="Kegel J."/>
            <person name="Klute M.J."/>
            <person name="Kuo A."/>
            <person name="Lefebvre S.C."/>
            <person name="Maumus F."/>
            <person name="Mayer C."/>
            <person name="Miller J."/>
            <person name="Monier A."/>
            <person name="Salamov A."/>
            <person name="Young J."/>
            <person name="Aguilar M."/>
            <person name="Claverie J.M."/>
            <person name="Frickenhaus S."/>
            <person name="Gonzalez K."/>
            <person name="Herman E.K."/>
            <person name="Lin Y.C."/>
            <person name="Napier J."/>
            <person name="Ogata H."/>
            <person name="Sarno A.F."/>
            <person name="Shmutz J."/>
            <person name="Schroeder D."/>
            <person name="de Vargas C."/>
            <person name="Verret F."/>
            <person name="von Dassow P."/>
            <person name="Valentin K."/>
            <person name="Van de Peer Y."/>
            <person name="Wheeler G."/>
            <person name="Dacks J.B."/>
            <person name="Delwiche C.F."/>
            <person name="Dyhrman S.T."/>
            <person name="Glockner G."/>
            <person name="John U."/>
            <person name="Richards T."/>
            <person name="Worden A.Z."/>
            <person name="Zhang X."/>
            <person name="Grigoriev I.V."/>
            <person name="Allen A.E."/>
            <person name="Bidle K."/>
            <person name="Borodovsky M."/>
            <person name="Bowler C."/>
            <person name="Brownlee C."/>
            <person name="Cock J.M."/>
            <person name="Elias M."/>
            <person name="Gladyshev V.N."/>
            <person name="Groth M."/>
            <person name="Guda C."/>
            <person name="Hadaegh A."/>
            <person name="Iglesias-Rodriguez M.D."/>
            <person name="Jenkins J."/>
            <person name="Jones B.M."/>
            <person name="Lawson T."/>
            <person name="Leese F."/>
            <person name="Lindquist E."/>
            <person name="Lobanov A."/>
            <person name="Lomsadze A."/>
            <person name="Malik S.B."/>
            <person name="Marsh M.E."/>
            <person name="Mackinder L."/>
            <person name="Mock T."/>
            <person name="Mueller-Roeber B."/>
            <person name="Pagarete A."/>
            <person name="Parker M."/>
            <person name="Probert I."/>
            <person name="Quesneville H."/>
            <person name="Raines C."/>
            <person name="Rensing S.A."/>
            <person name="Riano-Pachon D.M."/>
            <person name="Richier S."/>
            <person name="Rokitta S."/>
            <person name="Shiraiwa Y."/>
            <person name="Soanes D.M."/>
            <person name="van der Giezen M."/>
            <person name="Wahlund T.M."/>
            <person name="Williams B."/>
            <person name="Wilson W."/>
            <person name="Wolfe G."/>
            <person name="Wurch L.L."/>
        </authorList>
    </citation>
    <scope>NUCLEOTIDE SEQUENCE</scope>
</reference>
<dbReference type="EnsemblProtists" id="EOD11315">
    <property type="protein sequence ID" value="EOD11315"/>
    <property type="gene ID" value="EMIHUDRAFT_67398"/>
</dbReference>
<dbReference type="EC" id="5.2.1.8" evidence="2 5"/>
<comment type="catalytic activity">
    <reaction evidence="1 5">
        <text>[protein]-peptidylproline (omega=180) = [protein]-peptidylproline (omega=0)</text>
        <dbReference type="Rhea" id="RHEA:16237"/>
        <dbReference type="Rhea" id="RHEA-COMP:10747"/>
        <dbReference type="Rhea" id="RHEA-COMP:10748"/>
        <dbReference type="ChEBI" id="CHEBI:83833"/>
        <dbReference type="ChEBI" id="CHEBI:83834"/>
        <dbReference type="EC" id="5.2.1.8"/>
    </reaction>
</comment>
<evidence type="ECO:0000256" key="4">
    <source>
        <dbReference type="ARBA" id="ARBA00023235"/>
    </source>
</evidence>
<dbReference type="PROSITE" id="PS50059">
    <property type="entry name" value="FKBP_PPIASE"/>
    <property type="match status" value="1"/>
</dbReference>
<reference evidence="7" key="2">
    <citation type="submission" date="2024-10" db="UniProtKB">
        <authorList>
            <consortium name="EnsemblProtists"/>
        </authorList>
    </citation>
    <scope>IDENTIFICATION</scope>
</reference>
<dbReference type="FunFam" id="3.10.50.40:FF:000006">
    <property type="entry name" value="Peptidyl-prolyl cis-trans isomerase"/>
    <property type="match status" value="1"/>
</dbReference>
<dbReference type="KEGG" id="ehx:EMIHUDRAFT_67398"/>
<dbReference type="Proteomes" id="UP000013827">
    <property type="component" value="Unassembled WGS sequence"/>
</dbReference>
<dbReference type="PaxDb" id="2903-EOD11315"/>
<dbReference type="PANTHER" id="PTHR43811">
    <property type="entry name" value="FKBP-TYPE PEPTIDYL-PROLYL CIS-TRANS ISOMERASE FKPA"/>
    <property type="match status" value="1"/>
</dbReference>
<dbReference type="OMA" id="DINTPHY"/>
<dbReference type="STRING" id="2903.R1C2V0"/>
<keyword evidence="4 5" id="KW-0413">Isomerase</keyword>
<dbReference type="GO" id="GO:0003755">
    <property type="term" value="F:peptidyl-prolyl cis-trans isomerase activity"/>
    <property type="evidence" value="ECO:0007669"/>
    <property type="project" value="UniProtKB-KW"/>
</dbReference>
<accession>A0A0D3IYW2</accession>
<sequence>MTPLPPEDAVRPARGEEVEVNYVGRLEDGSVFDSTEQRGPFRFTLGRGQVIKGWDEGVASMRAGGRRELIIPPHLGYGPRAMGPIPPNSTLFFEVELLRVVPPNGGLLGRLATLAKALPFLK</sequence>
<evidence type="ECO:0000256" key="2">
    <source>
        <dbReference type="ARBA" id="ARBA00013194"/>
    </source>
</evidence>
<dbReference type="GeneID" id="17262594"/>
<dbReference type="RefSeq" id="XP_005763744.1">
    <property type="nucleotide sequence ID" value="XM_005763687.1"/>
</dbReference>
<dbReference type="EnsemblProtists" id="EOD16447">
    <property type="protein sequence ID" value="EOD16447"/>
    <property type="gene ID" value="EMIHUDRAFT_76055"/>
</dbReference>
<evidence type="ECO:0000313" key="8">
    <source>
        <dbReference type="Proteomes" id="UP000013827"/>
    </source>
</evidence>
<dbReference type="HOGENOM" id="CLU_013615_12_0_1"/>
<dbReference type="eggNOG" id="KOG0544">
    <property type="taxonomic scope" value="Eukaryota"/>
</dbReference>
<dbReference type="Gene3D" id="3.10.50.40">
    <property type="match status" value="1"/>
</dbReference>
<dbReference type="RefSeq" id="XP_005768876.1">
    <property type="nucleotide sequence ID" value="XM_005768819.1"/>
</dbReference>
<dbReference type="Pfam" id="PF00254">
    <property type="entry name" value="FKBP_C"/>
    <property type="match status" value="1"/>
</dbReference>
<name>A0A0D3IYW2_EMIH1</name>
<evidence type="ECO:0000259" key="6">
    <source>
        <dbReference type="PROSITE" id="PS50059"/>
    </source>
</evidence>
<feature type="domain" description="PPIase FKBP-type" evidence="6">
    <location>
        <begin position="15"/>
        <end position="101"/>
    </location>
</feature>
<evidence type="ECO:0000256" key="1">
    <source>
        <dbReference type="ARBA" id="ARBA00000971"/>
    </source>
</evidence>
<dbReference type="InterPro" id="IPR046357">
    <property type="entry name" value="PPIase_dom_sf"/>
</dbReference>
<evidence type="ECO:0000313" key="7">
    <source>
        <dbReference type="EnsemblProtists" id="EOD16447"/>
    </source>
</evidence>